<dbReference type="PANTHER" id="PTHR10578:SF107">
    <property type="entry name" value="2-HYDROXYACID OXIDASE 1"/>
    <property type="match status" value="1"/>
</dbReference>
<dbReference type="InterPro" id="IPR037396">
    <property type="entry name" value="FMN_HAD"/>
</dbReference>
<evidence type="ECO:0000256" key="3">
    <source>
        <dbReference type="ARBA" id="ARBA00022643"/>
    </source>
</evidence>
<keyword evidence="4" id="KW-0560">Oxidoreductase</keyword>
<protein>
    <submittedName>
        <fullName evidence="7">Alpha-hydroxy-acid oxidizing protein</fullName>
    </submittedName>
</protein>
<keyword evidence="8" id="KW-1185">Reference proteome</keyword>
<dbReference type="InterPro" id="IPR012133">
    <property type="entry name" value="Alpha-hydoxy_acid_DH_FMN"/>
</dbReference>
<dbReference type="EMBL" id="CP098502">
    <property type="protein sequence ID" value="UTI62880.1"/>
    <property type="molecule type" value="Genomic_DNA"/>
</dbReference>
<feature type="domain" description="FMN hydroxy acid dehydrogenase" evidence="6">
    <location>
        <begin position="1"/>
        <end position="354"/>
    </location>
</feature>
<accession>A0ABY5DQ81</accession>
<dbReference type="PROSITE" id="PS00557">
    <property type="entry name" value="FMN_HYDROXY_ACID_DH_1"/>
    <property type="match status" value="1"/>
</dbReference>
<dbReference type="InterPro" id="IPR013785">
    <property type="entry name" value="Aldolase_TIM"/>
</dbReference>
<gene>
    <name evidence="7" type="ORF">NBH00_16110</name>
</gene>
<comment type="cofactor">
    <cofactor evidence="1">
        <name>FMN</name>
        <dbReference type="ChEBI" id="CHEBI:58210"/>
    </cofactor>
</comment>
<dbReference type="PANTHER" id="PTHR10578">
    <property type="entry name" value="S -2-HYDROXY-ACID OXIDASE-RELATED"/>
    <property type="match status" value="1"/>
</dbReference>
<keyword evidence="2" id="KW-0285">Flavoprotein</keyword>
<dbReference type="RefSeq" id="WP_254569615.1">
    <property type="nucleotide sequence ID" value="NZ_CP098502.1"/>
</dbReference>
<name>A0ABY5DQ81_9ACTN</name>
<evidence type="ECO:0000313" key="8">
    <source>
        <dbReference type="Proteomes" id="UP001056035"/>
    </source>
</evidence>
<organism evidence="7 8">
    <name type="scientific">Paraconexibacter antarcticus</name>
    <dbReference type="NCBI Taxonomy" id="2949664"/>
    <lineage>
        <taxon>Bacteria</taxon>
        <taxon>Bacillati</taxon>
        <taxon>Actinomycetota</taxon>
        <taxon>Thermoleophilia</taxon>
        <taxon>Solirubrobacterales</taxon>
        <taxon>Paraconexibacteraceae</taxon>
        <taxon>Paraconexibacter</taxon>
    </lineage>
</organism>
<dbReference type="SUPFAM" id="SSF51395">
    <property type="entry name" value="FMN-linked oxidoreductases"/>
    <property type="match status" value="1"/>
</dbReference>
<evidence type="ECO:0000256" key="4">
    <source>
        <dbReference type="ARBA" id="ARBA00023002"/>
    </source>
</evidence>
<dbReference type="Gene3D" id="3.20.20.70">
    <property type="entry name" value="Aldolase class I"/>
    <property type="match status" value="1"/>
</dbReference>
<evidence type="ECO:0000313" key="7">
    <source>
        <dbReference type="EMBL" id="UTI62880.1"/>
    </source>
</evidence>
<dbReference type="PROSITE" id="PS51349">
    <property type="entry name" value="FMN_HYDROXY_ACID_DH_2"/>
    <property type="match status" value="1"/>
</dbReference>
<dbReference type="InterPro" id="IPR008259">
    <property type="entry name" value="FMN_hydac_DH_AS"/>
</dbReference>
<dbReference type="CDD" id="cd02809">
    <property type="entry name" value="alpha_hydroxyacid_oxid_FMN"/>
    <property type="match status" value="1"/>
</dbReference>
<dbReference type="PIRSF" id="PIRSF000138">
    <property type="entry name" value="Al-hdrx_acd_dh"/>
    <property type="match status" value="1"/>
</dbReference>
<comment type="similarity">
    <text evidence="5">Belongs to the FMN-dependent alpha-hydroxy acid dehydrogenase family.</text>
</comment>
<evidence type="ECO:0000256" key="1">
    <source>
        <dbReference type="ARBA" id="ARBA00001917"/>
    </source>
</evidence>
<proteinExistence type="inferred from homology"/>
<keyword evidence="3" id="KW-0288">FMN</keyword>
<dbReference type="Proteomes" id="UP001056035">
    <property type="component" value="Chromosome"/>
</dbReference>
<sequence>MPIDPCCLADYEALAQELLDAGPHGYFAGGAGDERTLRANVAAWGEHRLLPRVLVDVHDVSTATTVLGTPVSMPVLVAPVALQKMAHPDGEAGMARAAAAAGTIMTLSTIATSTPSEVATGAPADAPRWFQVYVLSDRGVTRTLVEEAEACGFTALVLTVDAPRAGRRECDLRTGFAVPEGIDMPAVTSATGGSAGITPAGFFSLMDTTLSWDDLETFVADSPLPVLVKGIHHPADARKAVERGVAGVVVSNHGGRQLDNVPATADMLGPVVDAVAGAAEILVDGGIRRGTDVCAALALGARAVLVGRPALWGLTAGGEAGALQVLKLLQAELELAMTLLGCARVEDITADRLA</sequence>
<reference evidence="7 8" key="1">
    <citation type="submission" date="2022-06" db="EMBL/GenBank/DDBJ databases">
        <title>Paraconexibacter antarcticus.</title>
        <authorList>
            <person name="Kim C.S."/>
        </authorList>
    </citation>
    <scope>NUCLEOTIDE SEQUENCE [LARGE SCALE GENOMIC DNA]</scope>
    <source>
        <strain evidence="7 8">02-257</strain>
    </source>
</reference>
<evidence type="ECO:0000256" key="2">
    <source>
        <dbReference type="ARBA" id="ARBA00022630"/>
    </source>
</evidence>
<evidence type="ECO:0000259" key="6">
    <source>
        <dbReference type="PROSITE" id="PS51349"/>
    </source>
</evidence>
<dbReference type="Pfam" id="PF01070">
    <property type="entry name" value="FMN_dh"/>
    <property type="match status" value="1"/>
</dbReference>
<evidence type="ECO:0000256" key="5">
    <source>
        <dbReference type="ARBA" id="ARBA00024042"/>
    </source>
</evidence>
<dbReference type="InterPro" id="IPR000262">
    <property type="entry name" value="FMN-dep_DH"/>
</dbReference>